<keyword evidence="4 6" id="KW-1133">Transmembrane helix</keyword>
<gene>
    <name evidence="8" type="ORF">UFOPK3772_00375</name>
</gene>
<dbReference type="GO" id="GO:0005886">
    <property type="term" value="C:plasma membrane"/>
    <property type="evidence" value="ECO:0007669"/>
    <property type="project" value="UniProtKB-SubCell"/>
</dbReference>
<dbReference type="Pfam" id="PF13396">
    <property type="entry name" value="PLDc_N"/>
    <property type="match status" value="1"/>
</dbReference>
<sequence>MARKRWNEFSDAQKASIIVGAAAELALAGAAWADLARRPAQQVRGPKAAWALAIAVNFVGPISYFAFGRRRVPMTVTSEPAASATLTGAHSIRSSSDGVAMFSSPAASRARIAMDTTAMTRPPAGS</sequence>
<name>A0A6J7INU9_9ZZZZ</name>
<dbReference type="EMBL" id="CAFBNE010000007">
    <property type="protein sequence ID" value="CAB4932928.1"/>
    <property type="molecule type" value="Genomic_DNA"/>
</dbReference>
<evidence type="ECO:0000256" key="3">
    <source>
        <dbReference type="ARBA" id="ARBA00022692"/>
    </source>
</evidence>
<evidence type="ECO:0000259" key="7">
    <source>
        <dbReference type="Pfam" id="PF13396"/>
    </source>
</evidence>
<feature type="transmembrane region" description="Helical" evidence="6">
    <location>
        <begin position="49"/>
        <end position="67"/>
    </location>
</feature>
<evidence type="ECO:0000256" key="1">
    <source>
        <dbReference type="ARBA" id="ARBA00004651"/>
    </source>
</evidence>
<comment type="subcellular location">
    <subcellularLocation>
        <location evidence="1">Cell membrane</location>
        <topology evidence="1">Multi-pass membrane protein</topology>
    </subcellularLocation>
</comment>
<proteinExistence type="predicted"/>
<accession>A0A6J7INU9</accession>
<evidence type="ECO:0000313" key="8">
    <source>
        <dbReference type="EMBL" id="CAB4932928.1"/>
    </source>
</evidence>
<organism evidence="8">
    <name type="scientific">freshwater metagenome</name>
    <dbReference type="NCBI Taxonomy" id="449393"/>
    <lineage>
        <taxon>unclassified sequences</taxon>
        <taxon>metagenomes</taxon>
        <taxon>ecological metagenomes</taxon>
    </lineage>
</organism>
<dbReference type="InterPro" id="IPR027379">
    <property type="entry name" value="CLS_N"/>
</dbReference>
<dbReference type="AlphaFoldDB" id="A0A6J7INU9"/>
<evidence type="ECO:0000256" key="6">
    <source>
        <dbReference type="SAM" id="Phobius"/>
    </source>
</evidence>
<keyword evidence="2" id="KW-1003">Cell membrane</keyword>
<evidence type="ECO:0000256" key="5">
    <source>
        <dbReference type="ARBA" id="ARBA00023136"/>
    </source>
</evidence>
<keyword evidence="5 6" id="KW-0472">Membrane</keyword>
<reference evidence="8" key="1">
    <citation type="submission" date="2020-05" db="EMBL/GenBank/DDBJ databases">
        <authorList>
            <person name="Chiriac C."/>
            <person name="Salcher M."/>
            <person name="Ghai R."/>
            <person name="Kavagutti S V."/>
        </authorList>
    </citation>
    <scope>NUCLEOTIDE SEQUENCE</scope>
</reference>
<feature type="domain" description="Cardiolipin synthase N-terminal" evidence="7">
    <location>
        <begin position="27"/>
        <end position="69"/>
    </location>
</feature>
<evidence type="ECO:0000256" key="2">
    <source>
        <dbReference type="ARBA" id="ARBA00022475"/>
    </source>
</evidence>
<protein>
    <submittedName>
        <fullName evidence="8">Unannotated protein</fullName>
    </submittedName>
</protein>
<evidence type="ECO:0000256" key="4">
    <source>
        <dbReference type="ARBA" id="ARBA00022989"/>
    </source>
</evidence>
<keyword evidence="3 6" id="KW-0812">Transmembrane</keyword>